<keyword evidence="5" id="KW-0375">Hydrogen ion transport</keyword>
<dbReference type="GO" id="GO:0005743">
    <property type="term" value="C:mitochondrial inner membrane"/>
    <property type="evidence" value="ECO:0007669"/>
    <property type="project" value="UniProtKB-SubCell"/>
</dbReference>
<sequence>MSALRIARATLRARPAAIARPLQRRGYAEVANDKIKLSLALPHQSIYKSQDVVQVNLPAETGDMGVLANHVASIEQLKPGLVEIIEEQGGSKQFFLSGGFAVVQPNSVLSINAVEGYPLEDFSAEAVRNQIGEAQKIASGSGSEADIAEAKIELESFHSTRPSPSHVGKASRGNAASYMPRGFDQPTSSSVSRAINTGPPQRSIVRTRQGRFDAPVPPPGVGDAKEPQRISSGEEPTKLSDLTAPQQSSKDSTPSAGRKSPAYLQGKNPYGQILEGIEHPYREIRATAALEAAAAAEDGPPSQLGSSTGKRPRTSGSFESRTRSLPQEPRSDRADPPSEPQAPPGRWPLKLTSVRAKKDFWETRVSQATAAPQPPSSGKAASTRGTLPKPQPPSPPRDRHARTPSPPHVGRASSPEITRAVSPPHVRIASPEITRIASPQPVRTPEREEAGSGLLLQSLIGFRPVESALSVIPFPQGEGNQLNIDVVELDRLSSDVAEFDHPRADVTTELNQSIRDVDEIDQLFPALVESNQPPPDVVVRKPTPPLPTSLLSDAQSESETEQESTGRRRSTNIFAEAPREAKPFGLDSRAANETPTLDTSSNPPFISHEVSRSAGQLEASEETVRRPFTHSSLSAAETREVETTKHLKSQQEDRRTKSGGEIRRAFENSPKRLARRGSRSAPLTEGGGPSEERTTKRTSSNSTSTDFEAFRSKFGQPVKFRKKAEDIAARGLSHDGSTSPCLSRRSSASGLVPTANVGVQEQYYSLEVPEHVDYRAAYGRRKTPDFGYPGARIKPHAVHRTNRPLQDPGNWVKRACGHFSYMGKDELREHAQKRACRQCLTRTPPPEPQRAPIQRTRKRAGTDSSTSNASSSKKFKFGCNRRRQNHSGSKCENTLAKDLGHLIDSILEEHKKSLQAVINDIKRSQPSLTRLQNVSEDQSGGVCAKQEMPALRLYAMPKAAEKLNVGPSGQLNPNMNDSRATLRKAINSMHELIDLVNSVADDLGVDLDQRPTSSDELMFRNAPLEGTSQAPVLAHQDPFLGATAEQDANDELAKEDSWIQRTRKHLTELSDTREQLMDELELIAQNLGVLSRQTSKSPSELHESPECVTHDQYSGKEESVTRQQLSNPETPQLLLLSQSARPSSSLSSPRESSLQFNTCHPLQTQVSESFGCENLIYESRHGRESTEPDLIPTPTSLLLTGQTSRSDSLCRTPSDHAIFPSIRRNDMYLKEKAGTKFETQDPEQRTEPGILPLSIPRQATRWGSDSTSTRPSLHRQQLSMESSTENEDPADVKRGFGMPLRRVRQAMASVIDRSATREEQSIPSSGLTSSSTDINEEAFTTLNNQARTCASAESTIRPDVAEKQATDTSDETYLAPATHQSIRVERWPLIQPRSEASAISEIFPTFTEHGFELEHVVTSESMSVRLDTVQDGIGLRDLTTSSSEPREYASMQEMRARSASRRRVPERLQIPLERNSSLSILGSDTPLDVALESDSVGGVRDRVMSEKPILGVSQTPTTPVTPVMSTQLSLRFESLRQEDASSSISETSDSTSSEVTVIEDRPAVAREFTSEKSHTSNMPAMAPARTQEKTPLRKSEPAEENCKNPETSDTSSSTWFAGTRKNSELSTTETFRQSVALVRHPKRQPSMSCRLPSSSETTPSPVEGRRTLRLRHVTRQSTRQSTRPACRTVLLERMWSSQTEESEKDEGPDRVLDQIIRRPTWFFQQPISSETTSSSSPCSRQPAPHARRLTTGGEPLNIVSPGEGMNNSETEPTVVPKPQVQQDGYHGVRGIVETLVQVLEPKEPSSASSDSRVTTVTRTPTPVAIEPQPLVKGLAFDKGRDADQTFLHISAHAKPSSSSNSSTTSSGVPPPASTETQLLVEDERVSFVRRARAWMARQPTRAARTQTAMPTPQNPEPESDDTTEEPYISADDGAVHFTYRISTPLDGQRPGVAVTQASILVQRDVELEFVPQEPVAKTAPTELLMHKERLPGAWPASTYASPEATPPGTVIKVVELQPTQGTVIESDFSHPSLFDEPLASHNVYHATPAKASEDSFEAASPEVRRIPVESEPVSKLQEDLAAISLSSSPSTLSSQESGDPAPVRQPSVRRHRGEPALELKVKRRTRKPKPTTLLEAVPEDQPDQFDTAPNAGLAHELESLAALVVQKETEAPPERSHRAKPRRIRASPEIDVRVPRVLTVPPAKDARRISAAPGIVAPPPETIKKDMEIGARSLAPPKKRRKIVNYPPDQQYPPAPAWPQRETPSWTKPDTHTPPPRPKAESPPRKRGWFRWSIKPKAAPRPIQRAVSEPEARPSPAPAPDRDRQPPQPFQAAAPGVPGPSGGTLQRQRGYYYTKPPGRTHHHPHRQTAASFSSFRKDYYPPRRTSVYANKDSYFPRLSLLVYDSPQPQLAPARRNCSSHPQSASAPARSKNPTTSSTFHPVRRAAHPRPRTPSRARSAPTPGNKPSQQSLCSYPPAPSSHQPRCHQNPRHQATPAVHPPHKTRTSSSCRSQTHSKPVCARPLTQIGVGVLRELVC</sequence>
<keyword evidence="14" id="KW-0175">Coiled coil</keyword>
<evidence type="ECO:0000256" key="14">
    <source>
        <dbReference type="SAM" id="Coils"/>
    </source>
</evidence>
<feature type="region of interest" description="Disordered" evidence="15">
    <location>
        <begin position="2410"/>
        <end position="2514"/>
    </location>
</feature>
<evidence type="ECO:0000256" key="5">
    <source>
        <dbReference type="ARBA" id="ARBA00022781"/>
    </source>
</evidence>
<feature type="compositionally biased region" description="Polar residues" evidence="15">
    <location>
        <begin position="243"/>
        <end position="255"/>
    </location>
</feature>
<feature type="compositionally biased region" description="Low complexity" evidence="15">
    <location>
        <begin position="2085"/>
        <end position="2097"/>
    </location>
</feature>
<feature type="coiled-coil region" evidence="14">
    <location>
        <begin position="1059"/>
        <end position="1086"/>
    </location>
</feature>
<evidence type="ECO:0000256" key="4">
    <source>
        <dbReference type="ARBA" id="ARBA00022448"/>
    </source>
</evidence>
<proteinExistence type="inferred from homology"/>
<dbReference type="GO" id="GO:0046933">
    <property type="term" value="F:proton-transporting ATP synthase activity, rotational mechanism"/>
    <property type="evidence" value="ECO:0007669"/>
    <property type="project" value="InterPro"/>
</dbReference>
<dbReference type="OrthoDB" id="270171at2759"/>
<keyword evidence="11" id="KW-0139">CF(1)</keyword>
<keyword evidence="10" id="KW-0472">Membrane</keyword>
<evidence type="ECO:0000256" key="12">
    <source>
        <dbReference type="ARBA" id="ARBA00023310"/>
    </source>
</evidence>
<feature type="region of interest" description="Disordered" evidence="15">
    <location>
        <begin position="1537"/>
        <end position="1556"/>
    </location>
</feature>
<feature type="compositionally biased region" description="Low complexity" evidence="15">
    <location>
        <begin position="1652"/>
        <end position="1661"/>
    </location>
</feature>
<feature type="region of interest" description="Disordered" evidence="15">
    <location>
        <begin position="2210"/>
        <end position="2380"/>
    </location>
</feature>
<protein>
    <recommendedName>
        <fullName evidence="3">ATP synthase subunit delta, mitochondrial</fullName>
    </recommendedName>
    <alternativeName>
        <fullName evidence="13">F-ATPase delta subunit</fullName>
    </alternativeName>
</protein>
<evidence type="ECO:0000256" key="1">
    <source>
        <dbReference type="ARBA" id="ARBA00004273"/>
    </source>
</evidence>
<feature type="region of interest" description="Disordered" evidence="15">
    <location>
        <begin position="2085"/>
        <end position="2151"/>
    </location>
</feature>
<feature type="region of interest" description="Disordered" evidence="15">
    <location>
        <begin position="1093"/>
        <end position="1128"/>
    </location>
</feature>
<feature type="compositionally biased region" description="Polar residues" evidence="15">
    <location>
        <begin position="2505"/>
        <end position="2514"/>
    </location>
</feature>
<feature type="region of interest" description="Disordered" evidence="15">
    <location>
        <begin position="292"/>
        <end position="450"/>
    </location>
</feature>
<evidence type="ECO:0000256" key="6">
    <source>
        <dbReference type="ARBA" id="ARBA00022792"/>
    </source>
</evidence>
<dbReference type="HAMAP" id="MF_00530">
    <property type="entry name" value="ATP_synth_epsil_bac"/>
    <property type="match status" value="1"/>
</dbReference>
<feature type="region of interest" description="Disordered" evidence="15">
    <location>
        <begin position="1568"/>
        <end position="1621"/>
    </location>
</feature>
<dbReference type="GO" id="GO:0045259">
    <property type="term" value="C:proton-transporting ATP synthase complex"/>
    <property type="evidence" value="ECO:0007669"/>
    <property type="project" value="UniProtKB-KW"/>
</dbReference>
<feature type="region of interest" description="Disordered" evidence="15">
    <location>
        <begin position="1851"/>
        <end position="1881"/>
    </location>
</feature>
<evidence type="ECO:0000256" key="15">
    <source>
        <dbReference type="SAM" id="MobiDB-lite"/>
    </source>
</evidence>
<feature type="compositionally biased region" description="Low complexity" evidence="15">
    <location>
        <begin position="1541"/>
        <end position="1556"/>
    </location>
</feature>
<feature type="compositionally biased region" description="Basic and acidic residues" evidence="15">
    <location>
        <begin position="1234"/>
        <end position="1246"/>
    </location>
</feature>
<keyword evidence="7" id="KW-0809">Transit peptide</keyword>
<dbReference type="InterPro" id="IPR036771">
    <property type="entry name" value="ATPsynth_dsu/esu_N"/>
</dbReference>
<dbReference type="InterPro" id="IPR001469">
    <property type="entry name" value="ATP_synth_F1_dsu/esu"/>
</dbReference>
<keyword evidence="18" id="KW-1185">Reference proteome</keyword>
<feature type="region of interest" description="Disordered" evidence="15">
    <location>
        <begin position="1641"/>
        <end position="1666"/>
    </location>
</feature>
<feature type="compositionally biased region" description="Basic and acidic residues" evidence="15">
    <location>
        <begin position="1099"/>
        <end position="1120"/>
    </location>
</feature>
<feature type="compositionally biased region" description="Basic and acidic residues" evidence="15">
    <location>
        <begin position="1586"/>
        <end position="1603"/>
    </location>
</feature>
<dbReference type="EMBL" id="ML975251">
    <property type="protein sequence ID" value="KAF1838540.1"/>
    <property type="molecule type" value="Genomic_DNA"/>
</dbReference>
<name>A0A6A5KQY6_9PLEO</name>
<keyword evidence="9" id="KW-0496">Mitochondrion</keyword>
<feature type="domain" description="ATP synthase F1 complex delta/epsilon subunit N-terminal" evidence="16">
    <location>
        <begin position="36"/>
        <end position="108"/>
    </location>
</feature>
<feature type="region of interest" description="Disordered" evidence="15">
    <location>
        <begin position="1896"/>
        <end position="1925"/>
    </location>
</feature>
<keyword evidence="8" id="KW-0406">Ion transport</keyword>
<feature type="compositionally biased region" description="Polar residues" evidence="15">
    <location>
        <begin position="1604"/>
        <end position="1616"/>
    </location>
</feature>
<dbReference type="CDD" id="cd12152">
    <property type="entry name" value="F1-ATPase_delta"/>
    <property type="match status" value="1"/>
</dbReference>
<feature type="region of interest" description="Disordered" evidence="15">
    <location>
        <begin position="1234"/>
        <end position="1294"/>
    </location>
</feature>
<feature type="compositionally biased region" description="Polar residues" evidence="15">
    <location>
        <begin position="591"/>
        <end position="604"/>
    </location>
</feature>
<evidence type="ECO:0000259" key="16">
    <source>
        <dbReference type="Pfam" id="PF02823"/>
    </source>
</evidence>
<feature type="compositionally biased region" description="Basic residues" evidence="15">
    <location>
        <begin position="2441"/>
        <end position="2454"/>
    </location>
</feature>
<reference evidence="17" key="1">
    <citation type="submission" date="2020-01" db="EMBL/GenBank/DDBJ databases">
        <authorList>
            <consortium name="DOE Joint Genome Institute"/>
            <person name="Haridas S."/>
            <person name="Albert R."/>
            <person name="Binder M."/>
            <person name="Bloem J."/>
            <person name="Labutti K."/>
            <person name="Salamov A."/>
            <person name="Andreopoulos B."/>
            <person name="Baker S.E."/>
            <person name="Barry K."/>
            <person name="Bills G."/>
            <person name="Bluhm B.H."/>
            <person name="Cannon C."/>
            <person name="Castanera R."/>
            <person name="Culley D.E."/>
            <person name="Daum C."/>
            <person name="Ezra D."/>
            <person name="Gonzalez J.B."/>
            <person name="Henrissat B."/>
            <person name="Kuo A."/>
            <person name="Liang C."/>
            <person name="Lipzen A."/>
            <person name="Lutzoni F."/>
            <person name="Magnuson J."/>
            <person name="Mondo S."/>
            <person name="Nolan M."/>
            <person name="Ohm R."/>
            <person name="Pangilinan J."/>
            <person name="Park H.-J."/>
            <person name="Ramirez L."/>
            <person name="Alfaro M."/>
            <person name="Sun H."/>
            <person name="Tritt A."/>
            <person name="Yoshinaga Y."/>
            <person name="Zwiers L.-H."/>
            <person name="Turgeon B.G."/>
            <person name="Goodwin S.B."/>
            <person name="Spatafora J.W."/>
            <person name="Crous P.W."/>
            <person name="Grigoriev I.V."/>
        </authorList>
    </citation>
    <scope>NUCLEOTIDE SEQUENCE</scope>
    <source>
        <strain evidence="17">P77</strain>
    </source>
</reference>
<dbReference type="Gene3D" id="6.10.140.880">
    <property type="match status" value="1"/>
</dbReference>
<evidence type="ECO:0000256" key="9">
    <source>
        <dbReference type="ARBA" id="ARBA00023128"/>
    </source>
</evidence>
<feature type="compositionally biased region" description="Polar residues" evidence="15">
    <location>
        <begin position="303"/>
        <end position="325"/>
    </location>
</feature>
<evidence type="ECO:0000256" key="2">
    <source>
        <dbReference type="ARBA" id="ARBA00005712"/>
    </source>
</evidence>
<dbReference type="Pfam" id="PF02823">
    <property type="entry name" value="ATP-synt_DE_N"/>
    <property type="match status" value="1"/>
</dbReference>
<feature type="region of interest" description="Disordered" evidence="15">
    <location>
        <begin position="2168"/>
        <end position="2187"/>
    </location>
</feature>
<evidence type="ECO:0000256" key="3">
    <source>
        <dbReference type="ARBA" id="ARBA00016960"/>
    </source>
</evidence>
<evidence type="ECO:0000256" key="13">
    <source>
        <dbReference type="ARBA" id="ARBA00031669"/>
    </source>
</evidence>
<dbReference type="SUPFAM" id="SSF51344">
    <property type="entry name" value="Epsilon subunit of F1F0-ATP synthase N-terminal domain"/>
    <property type="match status" value="1"/>
</dbReference>
<dbReference type="FunFam" id="2.60.15.10:FF:000003">
    <property type="entry name" value="ATP synthase subunit delta, mitochondrial"/>
    <property type="match status" value="1"/>
</dbReference>
<evidence type="ECO:0000256" key="7">
    <source>
        <dbReference type="ARBA" id="ARBA00022946"/>
    </source>
</evidence>
<feature type="compositionally biased region" description="Polar residues" evidence="15">
    <location>
        <begin position="2416"/>
        <end position="2439"/>
    </location>
</feature>
<evidence type="ECO:0000256" key="11">
    <source>
        <dbReference type="ARBA" id="ARBA00023196"/>
    </source>
</evidence>
<evidence type="ECO:0000313" key="18">
    <source>
        <dbReference type="Proteomes" id="UP000800040"/>
    </source>
</evidence>
<evidence type="ECO:0000256" key="10">
    <source>
        <dbReference type="ARBA" id="ARBA00023136"/>
    </source>
</evidence>
<dbReference type="Gene3D" id="2.60.15.10">
    <property type="entry name" value="F0F1 ATP synthase delta/epsilon subunit, N-terminal"/>
    <property type="match status" value="1"/>
</dbReference>
<feature type="compositionally biased region" description="Polar residues" evidence="15">
    <location>
        <begin position="1261"/>
        <end position="1283"/>
    </location>
</feature>
<organism evidence="17 18">
    <name type="scientific">Decorospora gaudefroyi</name>
    <dbReference type="NCBI Taxonomy" id="184978"/>
    <lineage>
        <taxon>Eukaryota</taxon>
        <taxon>Fungi</taxon>
        <taxon>Dikarya</taxon>
        <taxon>Ascomycota</taxon>
        <taxon>Pezizomycotina</taxon>
        <taxon>Dothideomycetes</taxon>
        <taxon>Pleosporomycetidae</taxon>
        <taxon>Pleosporales</taxon>
        <taxon>Pleosporineae</taxon>
        <taxon>Pleosporaceae</taxon>
        <taxon>Decorospora</taxon>
    </lineage>
</organism>
<keyword evidence="4" id="KW-0813">Transport</keyword>
<feature type="region of interest" description="Disordered" evidence="15">
    <location>
        <begin position="2049"/>
        <end position="2073"/>
    </location>
</feature>
<feature type="region of interest" description="Disordered" evidence="15">
    <location>
        <begin position="839"/>
        <end position="874"/>
    </location>
</feature>
<feature type="region of interest" description="Disordered" evidence="15">
    <location>
        <begin position="1728"/>
        <end position="1781"/>
    </location>
</feature>
<dbReference type="PANTHER" id="PTHR13822:SF7">
    <property type="entry name" value="ATP SYNTHASE SUBUNIT DELTA, MITOCHONDRIAL"/>
    <property type="match status" value="1"/>
</dbReference>
<gene>
    <name evidence="17" type="ORF">BDW02DRAFT_644558</name>
</gene>
<comment type="similarity">
    <text evidence="2">Belongs to the ATPase epsilon chain family.</text>
</comment>
<dbReference type="PANTHER" id="PTHR13822">
    <property type="entry name" value="ATP SYNTHASE DELTA/EPSILON CHAIN"/>
    <property type="match status" value="1"/>
</dbReference>
<feature type="compositionally biased region" description="Pro residues" evidence="15">
    <location>
        <begin position="532"/>
        <end position="547"/>
    </location>
</feature>
<feature type="compositionally biased region" description="Low complexity" evidence="15">
    <location>
        <begin position="1851"/>
        <end position="1867"/>
    </location>
</feature>
<feature type="region of interest" description="Disordered" evidence="15">
    <location>
        <begin position="528"/>
        <end position="710"/>
    </location>
</feature>
<accession>A0A6A5KQY6</accession>
<keyword evidence="12" id="KW-0066">ATP synthesis</keyword>
<keyword evidence="6" id="KW-0999">Mitochondrion inner membrane</keyword>
<dbReference type="InterPro" id="IPR020546">
    <property type="entry name" value="ATP_synth_F1_dsu/esu_N"/>
</dbReference>
<feature type="compositionally biased region" description="Basic and acidic residues" evidence="15">
    <location>
        <begin position="637"/>
        <end position="670"/>
    </location>
</feature>
<evidence type="ECO:0000256" key="8">
    <source>
        <dbReference type="ARBA" id="ARBA00023065"/>
    </source>
</evidence>
<comment type="subcellular location">
    <subcellularLocation>
        <location evidence="1">Mitochondrion inner membrane</location>
    </subcellularLocation>
</comment>
<dbReference type="Proteomes" id="UP000800040">
    <property type="component" value="Unassembled WGS sequence"/>
</dbReference>
<feature type="compositionally biased region" description="Polar residues" evidence="15">
    <location>
        <begin position="185"/>
        <end position="206"/>
    </location>
</feature>
<feature type="compositionally biased region" description="Pro residues" evidence="15">
    <location>
        <begin position="337"/>
        <end position="346"/>
    </location>
</feature>
<feature type="region of interest" description="Disordered" evidence="15">
    <location>
        <begin position="157"/>
        <end position="275"/>
    </location>
</feature>
<evidence type="ECO:0000313" key="17">
    <source>
        <dbReference type="EMBL" id="KAF1838540.1"/>
    </source>
</evidence>